<keyword evidence="1" id="KW-1133">Transmembrane helix</keyword>
<evidence type="ECO:0000256" key="1">
    <source>
        <dbReference type="SAM" id="Phobius"/>
    </source>
</evidence>
<gene>
    <name evidence="2" type="ORF">AEK19_MT2277</name>
</gene>
<dbReference type="EMBL" id="KY774314">
    <property type="protein sequence ID" value="ART32422.1"/>
    <property type="molecule type" value="Genomic_DNA"/>
</dbReference>
<reference evidence="2" key="1">
    <citation type="submission" date="2017-03" db="EMBL/GenBank/DDBJ databases">
        <title>The mitochondrial genome of the carnivorous plant Utricularia reniformis (Lentibulariaceae): structure, comparative analysis and evolutionary landmarks.</title>
        <authorList>
            <person name="Silva S.R."/>
            <person name="Alvarenga D.O."/>
            <person name="Michael T.P."/>
            <person name="Miranda V.F.O."/>
            <person name="Varani A.M."/>
        </authorList>
    </citation>
    <scope>NUCLEOTIDE SEQUENCE</scope>
</reference>
<dbReference type="AlphaFoldDB" id="A0A1Y0B4T3"/>
<geneLocation type="mitochondrion" evidence="2"/>
<keyword evidence="1" id="KW-0812">Transmembrane</keyword>
<keyword evidence="1" id="KW-0472">Membrane</keyword>
<name>A0A1Y0B4T3_9LAMI</name>
<accession>A0A1Y0B4T3</accession>
<organism evidence="2">
    <name type="scientific">Utricularia reniformis</name>
    <dbReference type="NCBI Taxonomy" id="192314"/>
    <lineage>
        <taxon>Eukaryota</taxon>
        <taxon>Viridiplantae</taxon>
        <taxon>Streptophyta</taxon>
        <taxon>Embryophyta</taxon>
        <taxon>Tracheophyta</taxon>
        <taxon>Spermatophyta</taxon>
        <taxon>Magnoliopsida</taxon>
        <taxon>eudicotyledons</taxon>
        <taxon>Gunneridae</taxon>
        <taxon>Pentapetalae</taxon>
        <taxon>asterids</taxon>
        <taxon>lamiids</taxon>
        <taxon>Lamiales</taxon>
        <taxon>Lentibulariaceae</taxon>
        <taxon>Utricularia</taxon>
    </lineage>
</organism>
<protein>
    <submittedName>
        <fullName evidence="2">Uncharacterized protein</fullName>
    </submittedName>
</protein>
<feature type="transmembrane region" description="Helical" evidence="1">
    <location>
        <begin position="96"/>
        <end position="115"/>
    </location>
</feature>
<sequence length="118" mass="13921">MSHQRGIGSSGGTGWSLQWHFQVKYWGVTWLAGPLRGWWYGLSHRGLEPCPQTTRYVIFDVEEDRCYFSDRCPREMGLKLSAYPPTFKSSWDSKGYVLFMYFQTLYLNNVLHFFFVTL</sequence>
<proteinExistence type="predicted"/>
<evidence type="ECO:0000313" key="2">
    <source>
        <dbReference type="EMBL" id="ART32422.1"/>
    </source>
</evidence>
<keyword evidence="2" id="KW-0496">Mitochondrion</keyword>